<feature type="region of interest" description="Disordered" evidence="3">
    <location>
        <begin position="547"/>
        <end position="567"/>
    </location>
</feature>
<dbReference type="GO" id="GO:0000298">
    <property type="term" value="F:endopolyphosphatase activity"/>
    <property type="evidence" value="ECO:0007669"/>
    <property type="project" value="TreeGrafter"/>
</dbReference>
<keyword evidence="4" id="KW-0472">Membrane</keyword>
<feature type="chain" id="PRO_5021456375" evidence="5">
    <location>
        <begin position="20"/>
        <end position="567"/>
    </location>
</feature>
<evidence type="ECO:0000256" key="1">
    <source>
        <dbReference type="ARBA" id="ARBA00022801"/>
    </source>
</evidence>
<dbReference type="GO" id="GO:0006798">
    <property type="term" value="P:polyphosphate catabolic process"/>
    <property type="evidence" value="ECO:0007669"/>
    <property type="project" value="TreeGrafter"/>
</dbReference>
<dbReference type="Proteomes" id="UP000318582">
    <property type="component" value="Unassembled WGS sequence"/>
</dbReference>
<dbReference type="EMBL" id="QEAQ01000009">
    <property type="protein sequence ID" value="TPX61199.1"/>
    <property type="molecule type" value="Genomic_DNA"/>
</dbReference>
<dbReference type="InterPro" id="IPR029052">
    <property type="entry name" value="Metallo-depent_PP-like"/>
</dbReference>
<keyword evidence="4" id="KW-1133">Transmembrane helix</keyword>
<proteinExistence type="predicted"/>
<evidence type="ECO:0000256" key="3">
    <source>
        <dbReference type="SAM" id="MobiDB-lite"/>
    </source>
</evidence>
<name>A0A507EAU7_9FUNG</name>
<keyword evidence="7" id="KW-1185">Reference proteome</keyword>
<feature type="signal peptide" evidence="5">
    <location>
        <begin position="1"/>
        <end position="19"/>
    </location>
</feature>
<dbReference type="GO" id="GO:0000324">
    <property type="term" value="C:fungal-type vacuole"/>
    <property type="evidence" value="ECO:0007669"/>
    <property type="project" value="TreeGrafter"/>
</dbReference>
<dbReference type="Gene3D" id="3.60.21.10">
    <property type="match status" value="1"/>
</dbReference>
<evidence type="ECO:0000256" key="4">
    <source>
        <dbReference type="SAM" id="Phobius"/>
    </source>
</evidence>
<evidence type="ECO:0000256" key="2">
    <source>
        <dbReference type="ARBA" id="ARBA00023180"/>
    </source>
</evidence>
<keyword evidence="2" id="KW-0325">Glycoprotein</keyword>
<dbReference type="GO" id="GO:0004309">
    <property type="term" value="F:exopolyphosphatase activity"/>
    <property type="evidence" value="ECO:0007669"/>
    <property type="project" value="TreeGrafter"/>
</dbReference>
<dbReference type="PANTHER" id="PTHR10340:SF55">
    <property type="entry name" value="ENDOPOLYPHOSPHATASE"/>
    <property type="match status" value="1"/>
</dbReference>
<dbReference type="PANTHER" id="PTHR10340">
    <property type="entry name" value="SPHINGOMYELIN PHOSPHODIESTERASE"/>
    <property type="match status" value="1"/>
</dbReference>
<dbReference type="GO" id="GO:0005615">
    <property type="term" value="C:extracellular space"/>
    <property type="evidence" value="ECO:0007669"/>
    <property type="project" value="TreeGrafter"/>
</dbReference>
<evidence type="ECO:0000313" key="6">
    <source>
        <dbReference type="EMBL" id="TPX61199.1"/>
    </source>
</evidence>
<keyword evidence="5" id="KW-0732">Signal</keyword>
<dbReference type="AlphaFoldDB" id="A0A507EAU7"/>
<evidence type="ECO:0000256" key="5">
    <source>
        <dbReference type="SAM" id="SignalP"/>
    </source>
</evidence>
<sequence>MVTQRLLAAGLVFPLLAVATPAPQLQNQKRYLHITDVHFDPFYVPNSDVKTQCHRRGEDGEKGERALHYGSRGTGCDSPLALVSDAFASIQSEVMNRQPVDVVFWTGDSSRHDRDAQASKEESEVYSQNAEVVYYIQKTFDLYQTAVIPAIGNWDVSPHNTLADHAVTSLAKLYETWKPVLETGLSPEAINRTKTTFLSGGWFDRDIGTVNNKVVLRAFSLNTLYWFAENPGVEDCAPFVPGSKPERSTHSGDTQLAWLWGELEAARNAGQKVILIGHIPPTDSSDQSLYKPQCFQWYLQLSGEFSDVILSQYYGHVNKDVVNLVLRPRKNKRGTEMPYLLKAVTPMSLPYLDMKTYTIVGNMKTSASIVPVHNPGLKTGILSIEKESRILRESQWFADITHANERYAASPGTPTLRFKEACRTDADYNMSGMDAAGYTDWIIGMQRELADETAQLSASTKSKKRPHPLRAYSLCIDSNEKMPHPNPDAQLSLPPGVVRAVLIVAGLVFVGALGGFYFYVQHLETHGNEAERQRLLFRPVEPQRLRRAQSAAGRVRSNPLDSQGITI</sequence>
<reference evidence="6 7" key="1">
    <citation type="journal article" date="2019" name="Sci. Rep.">
        <title>Comparative genomics of chytrid fungi reveal insights into the obligate biotrophic and pathogenic lifestyle of Synchytrium endobioticum.</title>
        <authorList>
            <person name="van de Vossenberg B.T.L.H."/>
            <person name="Warris S."/>
            <person name="Nguyen H.D.T."/>
            <person name="van Gent-Pelzer M.P.E."/>
            <person name="Joly D.L."/>
            <person name="van de Geest H.C."/>
            <person name="Bonants P.J.M."/>
            <person name="Smith D.S."/>
            <person name="Levesque C.A."/>
            <person name="van der Lee T.A.J."/>
        </authorList>
    </citation>
    <scope>NUCLEOTIDE SEQUENCE [LARGE SCALE GENOMIC DNA]</scope>
    <source>
        <strain evidence="6 7">CBS 809.83</strain>
    </source>
</reference>
<organism evidence="6 7">
    <name type="scientific">Powellomyces hirtus</name>
    <dbReference type="NCBI Taxonomy" id="109895"/>
    <lineage>
        <taxon>Eukaryota</taxon>
        <taxon>Fungi</taxon>
        <taxon>Fungi incertae sedis</taxon>
        <taxon>Chytridiomycota</taxon>
        <taxon>Chytridiomycota incertae sedis</taxon>
        <taxon>Chytridiomycetes</taxon>
        <taxon>Spizellomycetales</taxon>
        <taxon>Powellomycetaceae</taxon>
        <taxon>Powellomyces</taxon>
    </lineage>
</organism>
<dbReference type="STRING" id="109895.A0A507EAU7"/>
<comment type="caution">
    <text evidence="6">The sequence shown here is derived from an EMBL/GenBank/DDBJ whole genome shotgun (WGS) entry which is preliminary data.</text>
</comment>
<keyword evidence="4" id="KW-0812">Transmembrane</keyword>
<evidence type="ECO:0000313" key="7">
    <source>
        <dbReference type="Proteomes" id="UP000318582"/>
    </source>
</evidence>
<gene>
    <name evidence="6" type="ORF">PhCBS80983_g01239</name>
</gene>
<protein>
    <submittedName>
        <fullName evidence="6">Uncharacterized protein</fullName>
    </submittedName>
</protein>
<keyword evidence="1" id="KW-0378">Hydrolase</keyword>
<dbReference type="GO" id="GO:0008081">
    <property type="term" value="F:phosphoric diester hydrolase activity"/>
    <property type="evidence" value="ECO:0007669"/>
    <property type="project" value="TreeGrafter"/>
</dbReference>
<feature type="transmembrane region" description="Helical" evidence="4">
    <location>
        <begin position="500"/>
        <end position="520"/>
    </location>
</feature>
<accession>A0A507EAU7</accession>
<dbReference type="SUPFAM" id="SSF56300">
    <property type="entry name" value="Metallo-dependent phosphatases"/>
    <property type="match status" value="1"/>
</dbReference>